<evidence type="ECO:0000256" key="1">
    <source>
        <dbReference type="SAM" id="MobiDB-lite"/>
    </source>
</evidence>
<evidence type="ECO:0000313" key="3">
    <source>
        <dbReference type="Proteomes" id="UP000275865"/>
    </source>
</evidence>
<evidence type="ECO:0000313" key="2">
    <source>
        <dbReference type="EMBL" id="RKN25605.1"/>
    </source>
</evidence>
<name>A0A3A9XK67_9ACTN</name>
<dbReference type="AlphaFoldDB" id="A0A3A9XK67"/>
<comment type="caution">
    <text evidence="2">The sequence shown here is derived from an EMBL/GenBank/DDBJ whole genome shotgun (WGS) entry which is preliminary data.</text>
</comment>
<dbReference type="Pfam" id="PF04237">
    <property type="entry name" value="YjbR"/>
    <property type="match status" value="1"/>
</dbReference>
<dbReference type="GO" id="GO:0003677">
    <property type="term" value="F:DNA binding"/>
    <property type="evidence" value="ECO:0007669"/>
    <property type="project" value="UniProtKB-KW"/>
</dbReference>
<dbReference type="InterPro" id="IPR058532">
    <property type="entry name" value="YjbR/MT2646/Rv2570-like"/>
</dbReference>
<protein>
    <submittedName>
        <fullName evidence="2">MmcQ/YjbR family DNA-binding protein</fullName>
    </submittedName>
</protein>
<accession>A0A3A9XK67</accession>
<organism evidence="2 3">
    <name type="scientific">Micromonospora musae</name>
    <dbReference type="NCBI Taxonomy" id="1894970"/>
    <lineage>
        <taxon>Bacteria</taxon>
        <taxon>Bacillati</taxon>
        <taxon>Actinomycetota</taxon>
        <taxon>Actinomycetes</taxon>
        <taxon>Micromonosporales</taxon>
        <taxon>Micromonosporaceae</taxon>
        <taxon>Micromonospora</taxon>
    </lineage>
</organism>
<proteinExistence type="predicted"/>
<keyword evidence="2" id="KW-0238">DNA-binding</keyword>
<dbReference type="EMBL" id="RAZT01000024">
    <property type="protein sequence ID" value="RKN25605.1"/>
    <property type="molecule type" value="Genomic_DNA"/>
</dbReference>
<sequence>MAPDRWHRGLPASRATGHGDAGPGGCRVPDPGGRPGGRCGAVGRPPPGRRRGRRLGRVPAVQRRGPGFGAGDRGRVTSARRRSVAPCSWLPPRVRLVIVDGVRPLETTARSPSVISLADLRGYATALPDVVEQTHFRLPGFRVADRLLAHLEKGDAHAIVCVGHAEAGAAVADQPDVYQEVWRNGRIFVGLRVDLARVTEERMRELVEQAWRNRAPKRLVAEYDNR</sequence>
<dbReference type="Proteomes" id="UP000275865">
    <property type="component" value="Unassembled WGS sequence"/>
</dbReference>
<gene>
    <name evidence="2" type="ORF">D7044_31370</name>
</gene>
<reference evidence="2 3" key="1">
    <citation type="submission" date="2018-09" db="EMBL/GenBank/DDBJ databases">
        <title>Micromonospora sp. nov. MS1-9, isolated from a root of Musa sp.</title>
        <authorList>
            <person name="Kuncharoen N."/>
            <person name="Kudo T."/>
            <person name="Ohkuma M."/>
            <person name="Yuki M."/>
            <person name="Tanasupawat S."/>
        </authorList>
    </citation>
    <scope>NUCLEOTIDE SEQUENCE [LARGE SCALE GENOMIC DNA]</scope>
    <source>
        <strain evidence="2 3">MS1-9</strain>
    </source>
</reference>
<feature type="compositionally biased region" description="Basic residues" evidence="1">
    <location>
        <begin position="47"/>
        <end position="56"/>
    </location>
</feature>
<feature type="region of interest" description="Disordered" evidence="1">
    <location>
        <begin position="1"/>
        <end position="77"/>
    </location>
</feature>